<keyword evidence="1" id="KW-1133">Transmembrane helix</keyword>
<reference evidence="2" key="1">
    <citation type="submission" date="2021-05" db="EMBL/GenBank/DDBJ databases">
        <authorList>
            <person name="Alioto T."/>
            <person name="Alioto T."/>
            <person name="Gomez Garrido J."/>
        </authorList>
    </citation>
    <scope>NUCLEOTIDE SEQUENCE</scope>
</reference>
<keyword evidence="1" id="KW-0472">Membrane</keyword>
<name>A0A8D8L678_CULPI</name>
<keyword evidence="1" id="KW-0812">Transmembrane</keyword>
<dbReference type="AlphaFoldDB" id="A0A8D8L678"/>
<evidence type="ECO:0000256" key="1">
    <source>
        <dbReference type="SAM" id="Phobius"/>
    </source>
</evidence>
<accession>A0A8D8L678</accession>
<feature type="transmembrane region" description="Helical" evidence="1">
    <location>
        <begin position="25"/>
        <end position="46"/>
    </location>
</feature>
<protein>
    <submittedName>
        <fullName evidence="2">(northern house mosquito) hypothetical protein</fullName>
    </submittedName>
</protein>
<dbReference type="EMBL" id="HBUE01032369">
    <property type="protein sequence ID" value="CAG6457173.1"/>
    <property type="molecule type" value="Transcribed_RNA"/>
</dbReference>
<sequence length="99" mass="10747">MFCFVYSFTRATSNTLSILPFLWPLVWPLMIASSMISSVVSAIVVAPGVDLPLVVAPGVVELDSSDEGCWLPADEPLLSWPLLLNAPSSRFSFSVTERS</sequence>
<evidence type="ECO:0000313" key="2">
    <source>
        <dbReference type="EMBL" id="CAG6603480.1"/>
    </source>
</evidence>
<proteinExistence type="predicted"/>
<dbReference type="EMBL" id="HBUE01351373">
    <property type="protein sequence ID" value="CAG6603480.1"/>
    <property type="molecule type" value="Transcribed_RNA"/>
</dbReference>
<dbReference type="EMBL" id="HBUE01244271">
    <property type="protein sequence ID" value="CAG6551186.1"/>
    <property type="molecule type" value="Transcribed_RNA"/>
</dbReference>
<organism evidence="2">
    <name type="scientific">Culex pipiens</name>
    <name type="common">House mosquito</name>
    <dbReference type="NCBI Taxonomy" id="7175"/>
    <lineage>
        <taxon>Eukaryota</taxon>
        <taxon>Metazoa</taxon>
        <taxon>Ecdysozoa</taxon>
        <taxon>Arthropoda</taxon>
        <taxon>Hexapoda</taxon>
        <taxon>Insecta</taxon>
        <taxon>Pterygota</taxon>
        <taxon>Neoptera</taxon>
        <taxon>Endopterygota</taxon>
        <taxon>Diptera</taxon>
        <taxon>Nematocera</taxon>
        <taxon>Culicoidea</taxon>
        <taxon>Culicidae</taxon>
        <taxon>Culicinae</taxon>
        <taxon>Culicini</taxon>
        <taxon>Culex</taxon>
        <taxon>Culex</taxon>
    </lineage>
</organism>